<dbReference type="Pfam" id="PF01075">
    <property type="entry name" value="Glyco_transf_9"/>
    <property type="match status" value="1"/>
</dbReference>
<protein>
    <submittedName>
        <fullName evidence="3">Glycosyltransferase family 9 protein</fullName>
    </submittedName>
</protein>
<reference evidence="3 4" key="1">
    <citation type="journal article" date="2017" name="ISME J.">
        <title>Energy and carbon metabolisms in a deep terrestrial subsurface fluid microbial community.</title>
        <authorList>
            <person name="Momper L."/>
            <person name="Jungbluth S.P."/>
            <person name="Lee M.D."/>
            <person name="Amend J.P."/>
        </authorList>
    </citation>
    <scope>NUCLEOTIDE SEQUENCE [LARGE SCALE GENOMIC DNA]</scope>
    <source>
        <strain evidence="3">SURF_5</strain>
    </source>
</reference>
<dbReference type="PANTHER" id="PTHR30160:SF1">
    <property type="entry name" value="LIPOPOLYSACCHARIDE 1,2-N-ACETYLGLUCOSAMINETRANSFERASE-RELATED"/>
    <property type="match status" value="1"/>
</dbReference>
<dbReference type="GO" id="GO:0005829">
    <property type="term" value="C:cytosol"/>
    <property type="evidence" value="ECO:0007669"/>
    <property type="project" value="TreeGrafter"/>
</dbReference>
<dbReference type="AlphaFoldDB" id="A0A3A4P2G9"/>
<dbReference type="InterPro" id="IPR002201">
    <property type="entry name" value="Glyco_trans_9"/>
</dbReference>
<dbReference type="GO" id="GO:0008713">
    <property type="term" value="F:ADP-heptose-lipopolysaccharide heptosyltransferase activity"/>
    <property type="evidence" value="ECO:0007669"/>
    <property type="project" value="TreeGrafter"/>
</dbReference>
<dbReference type="Gene3D" id="3.40.50.2000">
    <property type="entry name" value="Glycogen Phosphorylase B"/>
    <property type="match status" value="2"/>
</dbReference>
<gene>
    <name evidence="3" type="ORF">C4520_06245</name>
</gene>
<evidence type="ECO:0000313" key="3">
    <source>
        <dbReference type="EMBL" id="RJP23550.1"/>
    </source>
</evidence>
<dbReference type="CDD" id="cd03789">
    <property type="entry name" value="GT9_LPS_heptosyltransferase"/>
    <property type="match status" value="1"/>
</dbReference>
<comment type="caution">
    <text evidence="3">The sequence shown here is derived from an EMBL/GenBank/DDBJ whole genome shotgun (WGS) entry which is preliminary data.</text>
</comment>
<proteinExistence type="predicted"/>
<dbReference type="SUPFAM" id="SSF53756">
    <property type="entry name" value="UDP-Glycosyltransferase/glycogen phosphorylase"/>
    <property type="match status" value="1"/>
</dbReference>
<accession>A0A3A4P2G9</accession>
<dbReference type="Proteomes" id="UP000265882">
    <property type="component" value="Unassembled WGS sequence"/>
</dbReference>
<name>A0A3A4P2G9_ABYX5</name>
<sequence length="375" mass="41823">MKTHKPKLSPKRILIIRLSSIGDVARTLPALTSLRREFPHAHIAWAVEDKSSGLLEGHPHLDEVITFERIKIERLLKSPLAFPRALFELGKFVSRIYNRDFDLVFDFHGILKSGLIAACSRAPVRVGFSRSFVKEFSYLFTNRKVSPSDFFLPRVDRNLQLIKPFINGNNPADKPLLGLTTRHCEKARAFANEKFKNHHALVAVHPGTSRLLKHWFPRRFAEVCDMLAESLHANVLLTWGPGERELVEEIRALTRSAPEIAPQTQSLLELAALLQMCSLMITVDCGPMHIASLLGVPVVALFGPTDTRINGPYWHPYHIITGNISCRPCDENCESAKCMEAIAPGEVFRAAVDLLAKTADAAECPEGGKLAYPSP</sequence>
<evidence type="ECO:0000256" key="1">
    <source>
        <dbReference type="ARBA" id="ARBA00022676"/>
    </source>
</evidence>
<dbReference type="InterPro" id="IPR051199">
    <property type="entry name" value="LPS_LOS_Heptosyltrfase"/>
</dbReference>
<dbReference type="EMBL" id="QZKU01000045">
    <property type="protein sequence ID" value="RJP23550.1"/>
    <property type="molecule type" value="Genomic_DNA"/>
</dbReference>
<dbReference type="GO" id="GO:0009244">
    <property type="term" value="P:lipopolysaccharide core region biosynthetic process"/>
    <property type="evidence" value="ECO:0007669"/>
    <property type="project" value="TreeGrafter"/>
</dbReference>
<organism evidence="3 4">
    <name type="scientific">Abyssobacteria bacterium (strain SURF_5)</name>
    <dbReference type="NCBI Taxonomy" id="2093360"/>
    <lineage>
        <taxon>Bacteria</taxon>
        <taxon>Pseudomonadati</taxon>
        <taxon>Candidatus Hydrogenedentota</taxon>
        <taxon>Candidatus Abyssobacteria</taxon>
    </lineage>
</organism>
<keyword evidence="1" id="KW-0328">Glycosyltransferase</keyword>
<evidence type="ECO:0000313" key="4">
    <source>
        <dbReference type="Proteomes" id="UP000265882"/>
    </source>
</evidence>
<dbReference type="PANTHER" id="PTHR30160">
    <property type="entry name" value="TETRAACYLDISACCHARIDE 4'-KINASE-RELATED"/>
    <property type="match status" value="1"/>
</dbReference>
<evidence type="ECO:0000256" key="2">
    <source>
        <dbReference type="ARBA" id="ARBA00022679"/>
    </source>
</evidence>
<keyword evidence="2 3" id="KW-0808">Transferase</keyword>